<feature type="transmembrane region" description="Helical" evidence="8">
    <location>
        <begin position="200"/>
        <end position="223"/>
    </location>
</feature>
<dbReference type="GO" id="GO:0042760">
    <property type="term" value="P:very long-chain fatty acid catabolic process"/>
    <property type="evidence" value="ECO:0007669"/>
    <property type="project" value="TreeGrafter"/>
</dbReference>
<evidence type="ECO:0000256" key="6">
    <source>
        <dbReference type="ARBA" id="ARBA00022989"/>
    </source>
</evidence>
<dbReference type="OrthoDB" id="422637at2759"/>
<dbReference type="PROSITE" id="PS50929">
    <property type="entry name" value="ABC_TM1F"/>
    <property type="match status" value="1"/>
</dbReference>
<dbReference type="SUPFAM" id="SSF52540">
    <property type="entry name" value="P-loop containing nucleoside triphosphate hydrolases"/>
    <property type="match status" value="1"/>
</dbReference>
<dbReference type="InterPro" id="IPR003593">
    <property type="entry name" value="AAA+_ATPase"/>
</dbReference>
<dbReference type="GO" id="GO:0005524">
    <property type="term" value="F:ATP binding"/>
    <property type="evidence" value="ECO:0007669"/>
    <property type="project" value="UniProtKB-KW"/>
</dbReference>
<evidence type="ECO:0000256" key="8">
    <source>
        <dbReference type="SAM" id="Phobius"/>
    </source>
</evidence>
<dbReference type="Gene3D" id="1.20.1560.10">
    <property type="entry name" value="ABC transporter type 1, transmembrane domain"/>
    <property type="match status" value="1"/>
</dbReference>
<dbReference type="GO" id="GO:0140359">
    <property type="term" value="F:ABC-type transporter activity"/>
    <property type="evidence" value="ECO:0007669"/>
    <property type="project" value="InterPro"/>
</dbReference>
<dbReference type="AlphaFoldDB" id="A0A8J2Q015"/>
<dbReference type="GO" id="GO:0006635">
    <property type="term" value="P:fatty acid beta-oxidation"/>
    <property type="evidence" value="ECO:0007669"/>
    <property type="project" value="TreeGrafter"/>
</dbReference>
<protein>
    <recommendedName>
        <fullName evidence="13">ABC transporter domain-containing protein</fullName>
    </recommendedName>
</protein>
<accession>A0A8J2Q015</accession>
<keyword evidence="7 8" id="KW-0472">Membrane</keyword>
<dbReference type="SMART" id="SM00382">
    <property type="entry name" value="AAA"/>
    <property type="match status" value="1"/>
</dbReference>
<evidence type="ECO:0000313" key="12">
    <source>
        <dbReference type="Proteomes" id="UP000746747"/>
    </source>
</evidence>
<feature type="transmembrane region" description="Helical" evidence="8">
    <location>
        <begin position="75"/>
        <end position="95"/>
    </location>
</feature>
<dbReference type="GO" id="GO:0005778">
    <property type="term" value="C:peroxisomal membrane"/>
    <property type="evidence" value="ECO:0007669"/>
    <property type="project" value="TreeGrafter"/>
</dbReference>
<dbReference type="PANTHER" id="PTHR11384">
    <property type="entry name" value="ATP-BINDING CASSETTE, SUB-FAMILY D MEMBER"/>
    <property type="match status" value="1"/>
</dbReference>
<dbReference type="GO" id="GO:0005324">
    <property type="term" value="F:long-chain fatty acid transmembrane transporter activity"/>
    <property type="evidence" value="ECO:0007669"/>
    <property type="project" value="TreeGrafter"/>
</dbReference>
<name>A0A8J2Q015_9BILA</name>
<dbReference type="GO" id="GO:0007031">
    <property type="term" value="P:peroxisome organization"/>
    <property type="evidence" value="ECO:0007669"/>
    <property type="project" value="TreeGrafter"/>
</dbReference>
<feature type="transmembrane region" description="Helical" evidence="8">
    <location>
        <begin position="294"/>
        <end position="313"/>
    </location>
</feature>
<keyword evidence="3 8" id="KW-0812">Transmembrane</keyword>
<evidence type="ECO:0000256" key="5">
    <source>
        <dbReference type="ARBA" id="ARBA00022840"/>
    </source>
</evidence>
<dbReference type="InterPro" id="IPR003439">
    <property type="entry name" value="ABC_transporter-like_ATP-bd"/>
</dbReference>
<sequence>MGRHRRDEKDFHFDFYFFRCLADISKILFPRVEWAVLFTFATLFFAIASEVLTFLTGMVPGRIYQALADRSESEFWRIFLIGSIVYIGNCVLIALKSFTSWQLYLCWRKNALIALKSFTSWQLYLCWRKNAVIKLQQCYFNNHAYYKINNIDDYGIDNPDQRITQDTERICNQLAINIMPSVLIGPFVIAFYTYKTYISTGSLGIAIIYGYFVVGIIVNKFLISPMVKWNARIEKAEGDFRYKHVSIRNNAESIALYEAEPFEQYECNRIFMLLWWRQFKFMCWKLPNLFWQQLYDYYGGILSYAIQFIPILITGLYDDLPMQDLGRIISNNAFVYMYLMNSFTRITGIAISAGEMAGILQRVAELVHICKHIGDNNTTGYDDIVVDSTLKKGDTNQCMIYDIHNISYSLPNYSTQKLLNDFSFAINRNAKIWIIGPNGCGKTALIRVLSQLWQYQSGHIRCGAKRGQILRLSQIPYFPCGHLSLFQQISFPATSISNSLERIDNDYVSINSILNELKLDWLIERCEGLFNPVEFEWQNTLTPSEQQRFAFARVLFQQPQFVILDESSSCIDLEIEEHIYQLLISNNIGFISIGHHPSLIKFHDTILHLDGCGNYKIRSLRSFSSISTIDLINSNDFSNST</sequence>
<dbReference type="EMBL" id="CAKAEH010001316">
    <property type="protein sequence ID" value="CAG9534608.1"/>
    <property type="molecule type" value="Genomic_DNA"/>
</dbReference>
<dbReference type="Pfam" id="PF00005">
    <property type="entry name" value="ABC_tran"/>
    <property type="match status" value="1"/>
</dbReference>
<evidence type="ECO:0000259" key="9">
    <source>
        <dbReference type="PROSITE" id="PS50893"/>
    </source>
</evidence>
<dbReference type="InterPro" id="IPR036640">
    <property type="entry name" value="ABC1_TM_sf"/>
</dbReference>
<keyword evidence="2" id="KW-0813">Transport</keyword>
<keyword evidence="6 8" id="KW-1133">Transmembrane helix</keyword>
<proteinExistence type="inferred from homology"/>
<keyword evidence="4" id="KW-0547">Nucleotide-binding</keyword>
<dbReference type="PROSITE" id="PS50893">
    <property type="entry name" value="ABC_TRANSPORTER_2"/>
    <property type="match status" value="1"/>
</dbReference>
<dbReference type="InterPro" id="IPR027417">
    <property type="entry name" value="P-loop_NTPase"/>
</dbReference>
<reference evidence="11" key="1">
    <citation type="submission" date="2021-09" db="EMBL/GenBank/DDBJ databases">
        <authorList>
            <consortium name="Pathogen Informatics"/>
        </authorList>
    </citation>
    <scope>NUCLEOTIDE SEQUENCE</scope>
</reference>
<dbReference type="InterPro" id="IPR011527">
    <property type="entry name" value="ABC1_TM_dom"/>
</dbReference>
<dbReference type="GO" id="GO:0016887">
    <property type="term" value="F:ATP hydrolysis activity"/>
    <property type="evidence" value="ECO:0007669"/>
    <property type="project" value="InterPro"/>
</dbReference>
<evidence type="ECO:0000256" key="3">
    <source>
        <dbReference type="ARBA" id="ARBA00022692"/>
    </source>
</evidence>
<feature type="transmembrane region" description="Helical" evidence="8">
    <location>
        <begin position="174"/>
        <end position="194"/>
    </location>
</feature>
<keyword evidence="5" id="KW-0067">ATP-binding</keyword>
<gene>
    <name evidence="11" type="ORF">CJOHNSTONI_LOCUS4731</name>
</gene>
<keyword evidence="12" id="KW-1185">Reference proteome</keyword>
<evidence type="ECO:0000313" key="11">
    <source>
        <dbReference type="EMBL" id="CAG9534608.1"/>
    </source>
</evidence>
<evidence type="ECO:0000256" key="4">
    <source>
        <dbReference type="ARBA" id="ARBA00022741"/>
    </source>
</evidence>
<comment type="caution">
    <text evidence="11">The sequence shown here is derived from an EMBL/GenBank/DDBJ whole genome shotgun (WGS) entry which is preliminary data.</text>
</comment>
<feature type="transmembrane region" description="Helical" evidence="8">
    <location>
        <begin position="34"/>
        <end position="55"/>
    </location>
</feature>
<dbReference type="Gene3D" id="3.40.50.300">
    <property type="entry name" value="P-loop containing nucleotide triphosphate hydrolases"/>
    <property type="match status" value="1"/>
</dbReference>
<evidence type="ECO:0000256" key="2">
    <source>
        <dbReference type="ARBA" id="ARBA00022448"/>
    </source>
</evidence>
<dbReference type="PANTHER" id="PTHR11384:SF65">
    <property type="entry name" value="ABC TRANSPORTER DOMAIN-CONTAINING PROTEIN"/>
    <property type="match status" value="1"/>
</dbReference>
<dbReference type="GO" id="GO:0015910">
    <property type="term" value="P:long-chain fatty acid import into peroxisome"/>
    <property type="evidence" value="ECO:0007669"/>
    <property type="project" value="TreeGrafter"/>
</dbReference>
<evidence type="ECO:0000256" key="1">
    <source>
        <dbReference type="ARBA" id="ARBA00008575"/>
    </source>
</evidence>
<dbReference type="InterPro" id="IPR050835">
    <property type="entry name" value="ABC_transporter_sub-D"/>
</dbReference>
<dbReference type="SUPFAM" id="SSF90123">
    <property type="entry name" value="ABC transporter transmembrane region"/>
    <property type="match status" value="1"/>
</dbReference>
<evidence type="ECO:0000259" key="10">
    <source>
        <dbReference type="PROSITE" id="PS50929"/>
    </source>
</evidence>
<comment type="similarity">
    <text evidence="1">Belongs to the ABC transporter superfamily. ABCD family. Peroxisomal fatty acyl CoA transporter (TC 3.A.1.203) subfamily.</text>
</comment>
<evidence type="ECO:0000256" key="7">
    <source>
        <dbReference type="ARBA" id="ARBA00023136"/>
    </source>
</evidence>
<feature type="domain" description="ABC transmembrane type-1" evidence="10">
    <location>
        <begin position="40"/>
        <end position="294"/>
    </location>
</feature>
<dbReference type="Pfam" id="PF06472">
    <property type="entry name" value="ABC_membrane_2"/>
    <property type="match status" value="2"/>
</dbReference>
<dbReference type="Proteomes" id="UP000746747">
    <property type="component" value="Unassembled WGS sequence"/>
</dbReference>
<organism evidence="11 12">
    <name type="scientific">Cercopithifilaria johnstoni</name>
    <dbReference type="NCBI Taxonomy" id="2874296"/>
    <lineage>
        <taxon>Eukaryota</taxon>
        <taxon>Metazoa</taxon>
        <taxon>Ecdysozoa</taxon>
        <taxon>Nematoda</taxon>
        <taxon>Chromadorea</taxon>
        <taxon>Rhabditida</taxon>
        <taxon>Spirurina</taxon>
        <taxon>Spiruromorpha</taxon>
        <taxon>Filarioidea</taxon>
        <taxon>Onchocercidae</taxon>
        <taxon>Cercopithifilaria</taxon>
    </lineage>
</organism>
<feature type="domain" description="ABC transporter" evidence="9">
    <location>
        <begin position="401"/>
        <end position="636"/>
    </location>
</feature>
<evidence type="ECO:0008006" key="13">
    <source>
        <dbReference type="Google" id="ProtNLM"/>
    </source>
</evidence>